<sequence>MGYSTLSNRSKILIGDEKEFTTADAAIIPFFERMEVELKNISGGFEEGEGRKAWEALVTEGRFARWRKYWTDVKARESSKNTFDESQRSRWLKTREEAAAK</sequence>
<evidence type="ECO:0000313" key="1">
    <source>
        <dbReference type="EMBL" id="KAF9060585.1"/>
    </source>
</evidence>
<dbReference type="AlphaFoldDB" id="A0A9P5TYK2"/>
<reference evidence="1" key="1">
    <citation type="submission" date="2020-11" db="EMBL/GenBank/DDBJ databases">
        <authorList>
            <consortium name="DOE Joint Genome Institute"/>
            <person name="Ahrendt S."/>
            <person name="Riley R."/>
            <person name="Andreopoulos W."/>
            <person name="Labutti K."/>
            <person name="Pangilinan J."/>
            <person name="Ruiz-Duenas F.J."/>
            <person name="Barrasa J.M."/>
            <person name="Sanchez-Garcia M."/>
            <person name="Camarero S."/>
            <person name="Miyauchi S."/>
            <person name="Serrano A."/>
            <person name="Linde D."/>
            <person name="Babiker R."/>
            <person name="Drula E."/>
            <person name="Ayuso-Fernandez I."/>
            <person name="Pacheco R."/>
            <person name="Padilla G."/>
            <person name="Ferreira P."/>
            <person name="Barriuso J."/>
            <person name="Kellner H."/>
            <person name="Castanera R."/>
            <person name="Alfaro M."/>
            <person name="Ramirez L."/>
            <person name="Pisabarro A.G."/>
            <person name="Kuo A."/>
            <person name="Tritt A."/>
            <person name="Lipzen A."/>
            <person name="He G."/>
            <person name="Yan M."/>
            <person name="Ng V."/>
            <person name="Cullen D."/>
            <person name="Martin F."/>
            <person name="Rosso M.-N."/>
            <person name="Henrissat B."/>
            <person name="Hibbett D."/>
            <person name="Martinez A.T."/>
            <person name="Grigoriev I.V."/>
        </authorList>
    </citation>
    <scope>NUCLEOTIDE SEQUENCE</scope>
    <source>
        <strain evidence="1">AH 40177</strain>
    </source>
</reference>
<protein>
    <recommendedName>
        <fullName evidence="3">Glutathione S-transferase</fullName>
    </recommendedName>
</protein>
<accession>A0A9P5TYK2</accession>
<proteinExistence type="predicted"/>
<comment type="caution">
    <text evidence="1">The sequence shown here is derived from an EMBL/GenBank/DDBJ whole genome shotgun (WGS) entry which is preliminary data.</text>
</comment>
<evidence type="ECO:0000313" key="2">
    <source>
        <dbReference type="Proteomes" id="UP000772434"/>
    </source>
</evidence>
<dbReference type="Proteomes" id="UP000772434">
    <property type="component" value="Unassembled WGS sequence"/>
</dbReference>
<dbReference type="EMBL" id="JADNRY010000236">
    <property type="protein sequence ID" value="KAF9060585.1"/>
    <property type="molecule type" value="Genomic_DNA"/>
</dbReference>
<dbReference type="OrthoDB" id="202840at2759"/>
<organism evidence="1 2">
    <name type="scientific">Rhodocollybia butyracea</name>
    <dbReference type="NCBI Taxonomy" id="206335"/>
    <lineage>
        <taxon>Eukaryota</taxon>
        <taxon>Fungi</taxon>
        <taxon>Dikarya</taxon>
        <taxon>Basidiomycota</taxon>
        <taxon>Agaricomycotina</taxon>
        <taxon>Agaricomycetes</taxon>
        <taxon>Agaricomycetidae</taxon>
        <taxon>Agaricales</taxon>
        <taxon>Marasmiineae</taxon>
        <taxon>Omphalotaceae</taxon>
        <taxon>Rhodocollybia</taxon>
    </lineage>
</organism>
<dbReference type="Gene3D" id="1.20.1050.10">
    <property type="match status" value="1"/>
</dbReference>
<keyword evidence="2" id="KW-1185">Reference proteome</keyword>
<evidence type="ECO:0008006" key="3">
    <source>
        <dbReference type="Google" id="ProtNLM"/>
    </source>
</evidence>
<gene>
    <name evidence="1" type="ORF">BDP27DRAFT_1370407</name>
</gene>
<name>A0A9P5TYK2_9AGAR</name>